<comment type="similarity">
    <text evidence="5 6">Belongs to the small heat shock protein (HSP20) family.</text>
</comment>
<evidence type="ECO:0000256" key="4">
    <source>
        <dbReference type="ARBA" id="ARBA00062444"/>
    </source>
</evidence>
<feature type="region of interest" description="Disordered" evidence="7">
    <location>
        <begin position="76"/>
        <end position="124"/>
    </location>
</feature>
<proteinExistence type="inferred from homology"/>
<dbReference type="InterPro" id="IPR031107">
    <property type="entry name" value="Small_HSP"/>
</dbReference>
<keyword evidence="2" id="KW-0963">Cytoplasm</keyword>
<evidence type="ECO:0000256" key="5">
    <source>
        <dbReference type="PROSITE-ProRule" id="PRU00285"/>
    </source>
</evidence>
<feature type="region of interest" description="Disordered" evidence="7">
    <location>
        <begin position="1"/>
        <end position="20"/>
    </location>
</feature>
<dbReference type="PROSITE" id="PS01031">
    <property type="entry name" value="SHSP"/>
    <property type="match status" value="1"/>
</dbReference>
<feature type="compositionally biased region" description="Polar residues" evidence="7">
    <location>
        <begin position="8"/>
        <end position="19"/>
    </location>
</feature>
<organism evidence="9">
    <name type="scientific">Triticum aestivum</name>
    <name type="common">Wheat</name>
    <dbReference type="NCBI Taxonomy" id="4565"/>
    <lineage>
        <taxon>Eukaryota</taxon>
        <taxon>Viridiplantae</taxon>
        <taxon>Streptophyta</taxon>
        <taxon>Embryophyta</taxon>
        <taxon>Tracheophyta</taxon>
        <taxon>Spermatophyta</taxon>
        <taxon>Magnoliopsida</taxon>
        <taxon>Liliopsida</taxon>
        <taxon>Poales</taxon>
        <taxon>Poaceae</taxon>
        <taxon>BOP clade</taxon>
        <taxon>Pooideae</taxon>
        <taxon>Triticodae</taxon>
        <taxon>Triticeae</taxon>
        <taxon>Triticinae</taxon>
        <taxon>Triticum</taxon>
    </lineage>
</organism>
<protein>
    <recommendedName>
        <fullName evidence="8">SHSP domain-containing protein</fullName>
    </recommendedName>
</protein>
<sequence>MWGPKLPRTNSEGGTSRTFSVDARRTPHCSALIPPPFRSFHHLPDSPCPATYINSLLLLAIASPSKHSIKFNKLSNASPTRGDLWSSRSASENGENGVWLGEPDDDGAAAPTGHRRRRGWWSRCSRQQEAGPDARAMAATPTDVKELSGAYVFLVGMLGLGSGDIKVQVEDERVLVINGERRREEKEDAKCMRVERCMGKMMRKFVLPENTDMEKISVTCRGGMLTMTVEKLPPSGPKKPKTIQVQVA</sequence>
<reference evidence="9" key="1">
    <citation type="journal article" date="2014" name="Science">
        <title>Structural and functional partitioning of bread wheat chromosome 3B.</title>
        <authorList>
            <person name="Choulet F."/>
            <person name="Alberti A."/>
            <person name="Theil S."/>
            <person name="Glover N."/>
            <person name="Barbe V."/>
            <person name="Daron J."/>
            <person name="Pingault L."/>
            <person name="Sourdille P."/>
            <person name="Couloux A."/>
            <person name="Paux E."/>
            <person name="Leroy P."/>
            <person name="Mangenot S."/>
            <person name="Guilhot N."/>
            <person name="Le Gouis J."/>
            <person name="Balfourier F."/>
            <person name="Alaux M."/>
            <person name="Jamilloux V."/>
            <person name="Poulain J."/>
            <person name="Durand C."/>
            <person name="Bellec A."/>
            <person name="Gaspin C."/>
            <person name="Safar J."/>
            <person name="Dolezel J."/>
            <person name="Rogers J."/>
            <person name="Vandepoele K."/>
            <person name="Aury J.M."/>
            <person name="Mayer K."/>
            <person name="Berges H."/>
            <person name="Quesneville H."/>
            <person name="Wincker P."/>
            <person name="Feuillet C."/>
        </authorList>
    </citation>
    <scope>NUCLEOTIDE SEQUENCE</scope>
</reference>
<dbReference type="Gene3D" id="2.60.40.790">
    <property type="match status" value="1"/>
</dbReference>
<dbReference type="InterPro" id="IPR008978">
    <property type="entry name" value="HSP20-like_chaperone"/>
</dbReference>
<evidence type="ECO:0000256" key="6">
    <source>
        <dbReference type="RuleBase" id="RU003616"/>
    </source>
</evidence>
<keyword evidence="3" id="KW-0346">Stress response</keyword>
<dbReference type="SUPFAM" id="SSF49764">
    <property type="entry name" value="HSP20-like chaperones"/>
    <property type="match status" value="1"/>
</dbReference>
<feature type="domain" description="SHSP" evidence="8">
    <location>
        <begin position="133"/>
        <end position="248"/>
    </location>
</feature>
<evidence type="ECO:0000256" key="3">
    <source>
        <dbReference type="ARBA" id="ARBA00023016"/>
    </source>
</evidence>
<evidence type="ECO:0000313" key="9">
    <source>
        <dbReference type="EMBL" id="CDM81634.1"/>
    </source>
</evidence>
<evidence type="ECO:0000256" key="2">
    <source>
        <dbReference type="ARBA" id="ARBA00022490"/>
    </source>
</evidence>
<dbReference type="FunFam" id="2.60.40.790:FF:000010">
    <property type="entry name" value="17.3 kDa class II heat shock protein-like"/>
    <property type="match status" value="1"/>
</dbReference>
<dbReference type="HOGENOM" id="CLU_1121753_0_0_1"/>
<dbReference type="Pfam" id="PF00011">
    <property type="entry name" value="HSP20"/>
    <property type="match status" value="1"/>
</dbReference>
<dbReference type="AlphaFoldDB" id="A0A077RQC0"/>
<dbReference type="PANTHER" id="PTHR11527">
    <property type="entry name" value="HEAT-SHOCK PROTEIN 20 FAMILY MEMBER"/>
    <property type="match status" value="1"/>
</dbReference>
<dbReference type="EMBL" id="HG670306">
    <property type="protein sequence ID" value="CDM81634.1"/>
    <property type="molecule type" value="Genomic_DNA"/>
</dbReference>
<dbReference type="InterPro" id="IPR002068">
    <property type="entry name" value="A-crystallin/Hsp20_dom"/>
</dbReference>
<comment type="subunit">
    <text evidence="4">May form oligomeric structures.</text>
</comment>
<dbReference type="GO" id="GO:0005737">
    <property type="term" value="C:cytoplasm"/>
    <property type="evidence" value="ECO:0007669"/>
    <property type="project" value="UniProtKB-SubCell"/>
</dbReference>
<evidence type="ECO:0000256" key="7">
    <source>
        <dbReference type="SAM" id="MobiDB-lite"/>
    </source>
</evidence>
<evidence type="ECO:0000259" key="8">
    <source>
        <dbReference type="PROSITE" id="PS01031"/>
    </source>
</evidence>
<evidence type="ECO:0000256" key="1">
    <source>
        <dbReference type="ARBA" id="ARBA00004496"/>
    </source>
</evidence>
<accession>A0A077RQC0</accession>
<gene>
    <name evidence="9" type="ORF">TRAES_3BF066700070CFD_c1</name>
</gene>
<dbReference type="GO" id="GO:0006950">
    <property type="term" value="P:response to stress"/>
    <property type="evidence" value="ECO:0007669"/>
    <property type="project" value="UniProtKB-ARBA"/>
</dbReference>
<name>A0A077RQC0_WHEAT</name>
<comment type="subcellular location">
    <subcellularLocation>
        <location evidence="1">Cytoplasm</location>
    </subcellularLocation>
</comment>